<dbReference type="Proteomes" id="UP001501565">
    <property type="component" value="Unassembled WGS sequence"/>
</dbReference>
<comment type="caution">
    <text evidence="4">The sequence shown here is derived from an EMBL/GenBank/DDBJ whole genome shotgun (WGS) entry which is preliminary data.</text>
</comment>
<keyword evidence="3" id="KW-0012">Acyltransferase</keyword>
<dbReference type="Pfam" id="PF04958">
    <property type="entry name" value="AstA"/>
    <property type="match status" value="1"/>
</dbReference>
<evidence type="ECO:0000256" key="3">
    <source>
        <dbReference type="ARBA" id="ARBA00023315"/>
    </source>
</evidence>
<evidence type="ECO:0000256" key="2">
    <source>
        <dbReference type="ARBA" id="ARBA00022679"/>
    </source>
</evidence>
<name>A0ABP7NC14_9GAMM</name>
<evidence type="ECO:0000313" key="5">
    <source>
        <dbReference type="Proteomes" id="UP001501565"/>
    </source>
</evidence>
<dbReference type="InterPro" id="IPR016181">
    <property type="entry name" value="Acyl_CoA_acyltransferase"/>
</dbReference>
<dbReference type="PANTHER" id="PTHR30420">
    <property type="entry name" value="N-SUCCINYLARGININE DIHYDROLASE"/>
    <property type="match status" value="1"/>
</dbReference>
<evidence type="ECO:0000313" key="4">
    <source>
        <dbReference type="EMBL" id="GAA3942267.1"/>
    </source>
</evidence>
<dbReference type="PANTHER" id="PTHR30420:SF1">
    <property type="entry name" value="ARGININE N-SUCCINYLTRANSFERASE"/>
    <property type="match status" value="1"/>
</dbReference>
<gene>
    <name evidence="4" type="primary">astA_3</name>
    <name evidence="4" type="ORF">GCM10022277_42630</name>
</gene>
<keyword evidence="1" id="KW-0056">Arginine metabolism</keyword>
<proteinExistence type="predicted"/>
<dbReference type="EMBL" id="BAABBN010000017">
    <property type="protein sequence ID" value="GAA3942267.1"/>
    <property type="molecule type" value="Genomic_DNA"/>
</dbReference>
<sequence length="341" mass="38639">MYSLRPAKPSDITAILPLANEQGARHASLPKTTQSLRSFIQTSEDSFRTPKGLTAQSGNYFWVLTDQDQVVGTIAIEAFTGQKEPFYSYRRETLINASYRLKVKQSIPVLYQSHELAGYSQLHSITLASEHRNPRAIAFLIQGILLFIAEHASYFSDRLLFEFPGFKDERGESPLWNDLGQHFFQMSLKEACYHASIEDKALIAQLMPNQPLYENLLSNTTQSTLGEPQQDLADYYQAFISEGFRPSSHIDIFDGGPCLTCFTSSLWTKQESARTRLTGLPENHTDTIAMNTSKEHPLILLLPQHQPDFIQPLNLTSKEWIRWVTLNTEGMSEHHQGEGVL</sequence>
<keyword evidence="5" id="KW-1185">Reference proteome</keyword>
<dbReference type="RefSeq" id="WP_344800691.1">
    <property type="nucleotide sequence ID" value="NZ_BAABBN010000017.1"/>
</dbReference>
<keyword evidence="2" id="KW-0808">Transferase</keyword>
<protein>
    <submittedName>
        <fullName evidence="4">Arginine N-succinyltransferase</fullName>
    </submittedName>
</protein>
<accession>A0ABP7NC14</accession>
<organism evidence="4 5">
    <name type="scientific">Litoribacillus peritrichatus</name>
    <dbReference type="NCBI Taxonomy" id="718191"/>
    <lineage>
        <taxon>Bacteria</taxon>
        <taxon>Pseudomonadati</taxon>
        <taxon>Pseudomonadota</taxon>
        <taxon>Gammaproteobacteria</taxon>
        <taxon>Oceanospirillales</taxon>
        <taxon>Oceanospirillaceae</taxon>
        <taxon>Litoribacillus</taxon>
    </lineage>
</organism>
<dbReference type="SUPFAM" id="SSF55729">
    <property type="entry name" value="Acyl-CoA N-acyltransferases (Nat)"/>
    <property type="match status" value="1"/>
</dbReference>
<reference evidence="5" key="1">
    <citation type="journal article" date="2019" name="Int. J. Syst. Evol. Microbiol.">
        <title>The Global Catalogue of Microorganisms (GCM) 10K type strain sequencing project: providing services to taxonomists for standard genome sequencing and annotation.</title>
        <authorList>
            <consortium name="The Broad Institute Genomics Platform"/>
            <consortium name="The Broad Institute Genome Sequencing Center for Infectious Disease"/>
            <person name="Wu L."/>
            <person name="Ma J."/>
        </authorList>
    </citation>
    <scope>NUCLEOTIDE SEQUENCE [LARGE SCALE GENOMIC DNA]</scope>
    <source>
        <strain evidence="5">JCM 17551</strain>
    </source>
</reference>
<evidence type="ECO:0000256" key="1">
    <source>
        <dbReference type="ARBA" id="ARBA00022503"/>
    </source>
</evidence>
<dbReference type="InterPro" id="IPR007041">
    <property type="entry name" value="Arg_succinylTrfase_AstA/AruG"/>
</dbReference>
<dbReference type="Gene3D" id="3.40.630.30">
    <property type="match status" value="1"/>
</dbReference>